<dbReference type="Proteomes" id="UP001187221">
    <property type="component" value="Unassembled WGS sequence"/>
</dbReference>
<accession>A0ABQ6P3F0</accession>
<evidence type="ECO:0000256" key="1">
    <source>
        <dbReference type="ARBA" id="ARBA00023098"/>
    </source>
</evidence>
<organism evidence="4 5">
    <name type="scientific">Novosphingobium pituita</name>
    <dbReference type="NCBI Taxonomy" id="3056842"/>
    <lineage>
        <taxon>Bacteria</taxon>
        <taxon>Pseudomonadati</taxon>
        <taxon>Pseudomonadota</taxon>
        <taxon>Alphaproteobacteria</taxon>
        <taxon>Sphingomonadales</taxon>
        <taxon>Sphingomonadaceae</taxon>
        <taxon>Novosphingobium</taxon>
    </lineage>
</organism>
<dbReference type="PROSITE" id="PS51635">
    <property type="entry name" value="PNPLA"/>
    <property type="match status" value="1"/>
</dbReference>
<gene>
    <name evidence="4" type="ORF">NUTIK01_00880</name>
</gene>
<evidence type="ECO:0000259" key="3">
    <source>
        <dbReference type="PROSITE" id="PS51635"/>
    </source>
</evidence>
<dbReference type="Pfam" id="PF11856">
    <property type="entry name" value="DUF3376"/>
    <property type="match status" value="1"/>
</dbReference>
<feature type="short sequence motif" description="GXSXG" evidence="2">
    <location>
        <begin position="84"/>
        <end position="88"/>
    </location>
</feature>
<dbReference type="NCBIfam" id="TIGR03607">
    <property type="entry name" value="patatin-like protein"/>
    <property type="match status" value="1"/>
</dbReference>
<proteinExistence type="predicted"/>
<dbReference type="InterPro" id="IPR024282">
    <property type="entry name" value="DUF3376"/>
</dbReference>
<feature type="active site" description="Nucleophile" evidence="2">
    <location>
        <position position="86"/>
    </location>
</feature>
<evidence type="ECO:0000313" key="4">
    <source>
        <dbReference type="EMBL" id="GMM59311.1"/>
    </source>
</evidence>
<dbReference type="SUPFAM" id="SSF52151">
    <property type="entry name" value="FabD/lysophospholipase-like"/>
    <property type="match status" value="1"/>
</dbReference>
<feature type="short sequence motif" description="DGA/G" evidence="2">
    <location>
        <begin position="331"/>
        <end position="333"/>
    </location>
</feature>
<protein>
    <recommendedName>
        <fullName evidence="3">PNPLA domain-containing protein</fullName>
    </recommendedName>
</protein>
<comment type="caution">
    <text evidence="2">Lacks conserved residue(s) required for the propagation of feature annotation.</text>
</comment>
<keyword evidence="2" id="KW-0378">Hydrolase</keyword>
<comment type="caution">
    <text evidence="4">The sequence shown here is derived from an EMBL/GenBank/DDBJ whole genome shotgun (WGS) entry which is preliminary data.</text>
</comment>
<name>A0ABQ6P3F0_9SPHN</name>
<feature type="domain" description="PNPLA" evidence="3">
    <location>
        <begin position="10"/>
        <end position="344"/>
    </location>
</feature>
<feature type="active site" description="Proton acceptor" evidence="2">
    <location>
        <position position="331"/>
    </location>
</feature>
<sequence length="795" mass="87151">MRQKELRLALVSTGGISLAVYMHGVTKELWHLLRASRAHHAHSRNAAPDTAEPSGTEAVWRALFETIAQDRGLSLRVMIDILSGASAGGINAVFLAQALATGQSLEPLTHLWLERADSDILLDPDARPWGRLAKFWAQPLVWAALRWPGLQPGGHDLARQLGPALRGEVRRKVSRLIRARWFAPPFSGIGFSRLLAEALDAMARSPADAPLLPPRHPLDLLVTATDFTGHPTPLHLNSPPLVEENEHRLAIGFQAQIATLHGRPMAALPELVLAARATASFPGAFPPLTLAEIDQLMAERGQGWPGREAFVARIMPHRWRQGTLDQAALVDGAVLANRPFGPAMSALTSRPSRREVDRRFVYLDPAPHNPGASPASQAPAPIGFLSAIFGALSTIPREQPIRDNLEALERQSRERQRVRAIVENLKPEIEDTVVRLFGHTLFFDRPSHARLISWRARAQQAAAEQAGFAFHSYAQVKLAGIVADLAALIAQALPAPLAAELGADPHSGRGAAPVEERLWAHLESLGLNHLSERSGGASQAAIAFFRAHDLNFRIRRLKLLARRLTSNWDEADGIAPAMREAARDVVYQAQALYQAQASLAGLGPGFSDHAAQFATHPGAVLAQIAARRDLARLDDEVDALFVRAIEAMDKPLRRRFLHAYLGFPFYDVATLPLYQGDGLGEFDSVKVDRISPEDATAIRPGGTRACLKGIAFTHFGAFFSRAWRENDYLWGRLNGAERLIDMVCSTLDMALDETVVRSFKRRAFLAILDEEEARLQADPGLVPALRAEVLERMGR</sequence>
<reference evidence="4 5" key="1">
    <citation type="submission" date="2023-06" db="EMBL/GenBank/DDBJ databases">
        <title>Draft genome sequence of Novosphingobium sp. strain IK01.</title>
        <authorList>
            <person name="Hatamoto M."/>
            <person name="Ikarashi T."/>
            <person name="Yamaguchi T."/>
        </authorList>
    </citation>
    <scope>NUCLEOTIDE SEQUENCE [LARGE SCALE GENOMIC DNA]</scope>
    <source>
        <strain evidence="4 5">IK01</strain>
    </source>
</reference>
<keyword evidence="2" id="KW-0442">Lipid degradation</keyword>
<evidence type="ECO:0000256" key="2">
    <source>
        <dbReference type="PROSITE-ProRule" id="PRU01161"/>
    </source>
</evidence>
<dbReference type="RefSeq" id="WP_317973170.1">
    <property type="nucleotide sequence ID" value="NZ_BTFW01000001.1"/>
</dbReference>
<evidence type="ECO:0000313" key="5">
    <source>
        <dbReference type="Proteomes" id="UP001187221"/>
    </source>
</evidence>
<dbReference type="InterPro" id="IPR019894">
    <property type="entry name" value="Patatin-related_protein"/>
</dbReference>
<keyword evidence="5" id="KW-1185">Reference proteome</keyword>
<keyword evidence="1 2" id="KW-0443">Lipid metabolism</keyword>
<dbReference type="InterPro" id="IPR002641">
    <property type="entry name" value="PNPLA_dom"/>
</dbReference>
<dbReference type="InterPro" id="IPR016035">
    <property type="entry name" value="Acyl_Trfase/lysoPLipase"/>
</dbReference>
<dbReference type="Pfam" id="PF01734">
    <property type="entry name" value="Patatin"/>
    <property type="match status" value="1"/>
</dbReference>
<dbReference type="EMBL" id="BTFW01000001">
    <property type="protein sequence ID" value="GMM59311.1"/>
    <property type="molecule type" value="Genomic_DNA"/>
</dbReference>
<dbReference type="Gene3D" id="3.40.1090.10">
    <property type="entry name" value="Cytosolic phospholipase A2 catalytic domain"/>
    <property type="match status" value="1"/>
</dbReference>